<evidence type="ECO:0008006" key="3">
    <source>
        <dbReference type="Google" id="ProtNLM"/>
    </source>
</evidence>
<evidence type="ECO:0000313" key="2">
    <source>
        <dbReference type="Proteomes" id="UP000095767"/>
    </source>
</evidence>
<sequence>MIASYQEKKDYLACLKSAGFQSENCRQFSKKYLECRMERLVCLVLIVYVNLEL</sequence>
<name>A0A1E5VUM8_9POAL</name>
<dbReference type="EMBL" id="LWDX02029044">
    <property type="protein sequence ID" value="OEL28828.1"/>
    <property type="molecule type" value="Genomic_DNA"/>
</dbReference>
<keyword evidence="2" id="KW-1185">Reference proteome</keyword>
<gene>
    <name evidence="1" type="ORF">BAE44_0010153</name>
</gene>
<protein>
    <recommendedName>
        <fullName evidence="3">CHCH domain-containing protein</fullName>
    </recommendedName>
</protein>
<accession>A0A1E5VUM8</accession>
<dbReference type="PANTHER" id="PTHR47565:SF2">
    <property type="entry name" value="CYTOCHROME C OXIDASE 19-1"/>
    <property type="match status" value="1"/>
</dbReference>
<dbReference type="Proteomes" id="UP000095767">
    <property type="component" value="Unassembled WGS sequence"/>
</dbReference>
<reference evidence="1 2" key="1">
    <citation type="submission" date="2016-09" db="EMBL/GenBank/DDBJ databases">
        <title>The draft genome of Dichanthelium oligosanthes: A C3 panicoid grass species.</title>
        <authorList>
            <person name="Studer A.J."/>
            <person name="Schnable J.C."/>
            <person name="Brutnell T.P."/>
        </authorList>
    </citation>
    <scope>NUCLEOTIDE SEQUENCE [LARGE SCALE GENOMIC DNA]</scope>
    <source>
        <strain evidence="2">cv. Kellogg 1175</strain>
        <tissue evidence="1">Leaf</tissue>
    </source>
</reference>
<organism evidence="1 2">
    <name type="scientific">Dichanthelium oligosanthes</name>
    <dbReference type="NCBI Taxonomy" id="888268"/>
    <lineage>
        <taxon>Eukaryota</taxon>
        <taxon>Viridiplantae</taxon>
        <taxon>Streptophyta</taxon>
        <taxon>Embryophyta</taxon>
        <taxon>Tracheophyta</taxon>
        <taxon>Spermatophyta</taxon>
        <taxon>Magnoliopsida</taxon>
        <taxon>Liliopsida</taxon>
        <taxon>Poales</taxon>
        <taxon>Poaceae</taxon>
        <taxon>PACMAD clade</taxon>
        <taxon>Panicoideae</taxon>
        <taxon>Panicodae</taxon>
        <taxon>Paniceae</taxon>
        <taxon>Dichantheliinae</taxon>
        <taxon>Dichanthelium</taxon>
    </lineage>
</organism>
<comment type="caution">
    <text evidence="1">The sequence shown here is derived from an EMBL/GenBank/DDBJ whole genome shotgun (WGS) entry which is preliminary data.</text>
</comment>
<evidence type="ECO:0000313" key="1">
    <source>
        <dbReference type="EMBL" id="OEL28828.1"/>
    </source>
</evidence>
<dbReference type="STRING" id="888268.A0A1E5VUM8"/>
<dbReference type="AlphaFoldDB" id="A0A1E5VUM8"/>
<proteinExistence type="predicted"/>
<dbReference type="PANTHER" id="PTHR47565">
    <property type="entry name" value="CYTOCHROME C OXIDASE 19-1"/>
    <property type="match status" value="1"/>
</dbReference>
<dbReference type="OrthoDB" id="268594at2759"/>